<keyword evidence="2 6" id="KW-0812">Transmembrane</keyword>
<dbReference type="AlphaFoldDB" id="A0A0D0CHW7"/>
<dbReference type="SUPFAM" id="SSF103473">
    <property type="entry name" value="MFS general substrate transporter"/>
    <property type="match status" value="1"/>
</dbReference>
<dbReference type="PANTHER" id="PTHR23501">
    <property type="entry name" value="MAJOR FACILITATOR SUPERFAMILY"/>
    <property type="match status" value="1"/>
</dbReference>
<feature type="region of interest" description="Disordered" evidence="5">
    <location>
        <begin position="586"/>
        <end position="634"/>
    </location>
</feature>
<feature type="transmembrane region" description="Helical" evidence="6">
    <location>
        <begin position="174"/>
        <end position="193"/>
    </location>
</feature>
<evidence type="ECO:0000256" key="6">
    <source>
        <dbReference type="SAM" id="Phobius"/>
    </source>
</evidence>
<feature type="region of interest" description="Disordered" evidence="5">
    <location>
        <begin position="1"/>
        <end position="21"/>
    </location>
</feature>
<feature type="transmembrane region" description="Helical" evidence="6">
    <location>
        <begin position="113"/>
        <end position="131"/>
    </location>
</feature>
<keyword evidence="8" id="KW-1185">Reference proteome</keyword>
<evidence type="ECO:0000256" key="1">
    <source>
        <dbReference type="ARBA" id="ARBA00004141"/>
    </source>
</evidence>
<reference evidence="7 8" key="1">
    <citation type="submission" date="2014-04" db="EMBL/GenBank/DDBJ databases">
        <title>Evolutionary Origins and Diversification of the Mycorrhizal Mutualists.</title>
        <authorList>
            <consortium name="DOE Joint Genome Institute"/>
            <consortium name="Mycorrhizal Genomics Consortium"/>
            <person name="Kohler A."/>
            <person name="Kuo A."/>
            <person name="Nagy L.G."/>
            <person name="Floudas D."/>
            <person name="Copeland A."/>
            <person name="Barry K.W."/>
            <person name="Cichocki N."/>
            <person name="Veneault-Fourrey C."/>
            <person name="LaButti K."/>
            <person name="Lindquist E.A."/>
            <person name="Lipzen A."/>
            <person name="Lundell T."/>
            <person name="Morin E."/>
            <person name="Murat C."/>
            <person name="Riley R."/>
            <person name="Ohm R."/>
            <person name="Sun H."/>
            <person name="Tunlid A."/>
            <person name="Henrissat B."/>
            <person name="Grigoriev I.V."/>
            <person name="Hibbett D.S."/>
            <person name="Martin F."/>
        </authorList>
    </citation>
    <scope>NUCLEOTIDE SEQUENCE [LARGE SCALE GENOMIC DNA]</scope>
    <source>
        <strain evidence="7 8">FD-317 M1</strain>
    </source>
</reference>
<feature type="transmembrane region" description="Helical" evidence="6">
    <location>
        <begin position="205"/>
        <end position="227"/>
    </location>
</feature>
<dbReference type="InterPro" id="IPR036259">
    <property type="entry name" value="MFS_trans_sf"/>
</dbReference>
<feature type="transmembrane region" description="Helical" evidence="6">
    <location>
        <begin position="260"/>
        <end position="279"/>
    </location>
</feature>
<dbReference type="OrthoDB" id="2241241at2759"/>
<dbReference type="PANTHER" id="PTHR23501:SF87">
    <property type="entry name" value="SIDEROPHORE IRON TRANSPORTER 2"/>
    <property type="match status" value="1"/>
</dbReference>
<dbReference type="GO" id="GO:0022857">
    <property type="term" value="F:transmembrane transporter activity"/>
    <property type="evidence" value="ECO:0007669"/>
    <property type="project" value="InterPro"/>
</dbReference>
<evidence type="ECO:0000256" key="5">
    <source>
        <dbReference type="SAM" id="MobiDB-lite"/>
    </source>
</evidence>
<evidence type="ECO:0000256" key="4">
    <source>
        <dbReference type="ARBA" id="ARBA00023136"/>
    </source>
</evidence>
<feature type="compositionally biased region" description="Polar residues" evidence="5">
    <location>
        <begin position="1"/>
        <end position="14"/>
    </location>
</feature>
<keyword evidence="3 6" id="KW-1133">Transmembrane helix</keyword>
<dbReference type="EMBL" id="KN834768">
    <property type="protein sequence ID" value="KIK62249.1"/>
    <property type="molecule type" value="Genomic_DNA"/>
</dbReference>
<dbReference type="InterPro" id="IPR011701">
    <property type="entry name" value="MFS"/>
</dbReference>
<protein>
    <submittedName>
        <fullName evidence="7">Unplaced genomic scaffold GYMLUscaffold_20, whole genome shotgun sequence</fullName>
    </submittedName>
</protein>
<evidence type="ECO:0000256" key="3">
    <source>
        <dbReference type="ARBA" id="ARBA00022989"/>
    </source>
</evidence>
<proteinExistence type="predicted"/>
<evidence type="ECO:0000256" key="2">
    <source>
        <dbReference type="ARBA" id="ARBA00022692"/>
    </source>
</evidence>
<feature type="transmembrane region" description="Helical" evidence="6">
    <location>
        <begin position="329"/>
        <end position="351"/>
    </location>
</feature>
<feature type="transmembrane region" description="Helical" evidence="6">
    <location>
        <begin position="539"/>
        <end position="561"/>
    </location>
</feature>
<evidence type="ECO:0000313" key="8">
    <source>
        <dbReference type="Proteomes" id="UP000053593"/>
    </source>
</evidence>
<organism evidence="7 8">
    <name type="scientific">Collybiopsis luxurians FD-317 M1</name>
    <dbReference type="NCBI Taxonomy" id="944289"/>
    <lineage>
        <taxon>Eukaryota</taxon>
        <taxon>Fungi</taxon>
        <taxon>Dikarya</taxon>
        <taxon>Basidiomycota</taxon>
        <taxon>Agaricomycotina</taxon>
        <taxon>Agaricomycetes</taxon>
        <taxon>Agaricomycetidae</taxon>
        <taxon>Agaricales</taxon>
        <taxon>Marasmiineae</taxon>
        <taxon>Omphalotaceae</taxon>
        <taxon>Collybiopsis</taxon>
        <taxon>Collybiopsis luxurians</taxon>
    </lineage>
</organism>
<accession>A0A0D0CHW7</accession>
<dbReference type="Proteomes" id="UP000053593">
    <property type="component" value="Unassembled WGS sequence"/>
</dbReference>
<gene>
    <name evidence="7" type="ORF">GYMLUDRAFT_242928</name>
</gene>
<dbReference type="GO" id="GO:0005886">
    <property type="term" value="C:plasma membrane"/>
    <property type="evidence" value="ECO:0007669"/>
    <property type="project" value="TreeGrafter"/>
</dbReference>
<evidence type="ECO:0000313" key="7">
    <source>
        <dbReference type="EMBL" id="KIK62249.1"/>
    </source>
</evidence>
<dbReference type="HOGENOM" id="CLU_012970_2_0_1"/>
<name>A0A0D0CHW7_9AGAR</name>
<dbReference type="Pfam" id="PF07690">
    <property type="entry name" value="MFS_1"/>
    <property type="match status" value="1"/>
</dbReference>
<feature type="transmembrane region" description="Helical" evidence="6">
    <location>
        <begin position="371"/>
        <end position="389"/>
    </location>
</feature>
<feature type="transmembrane region" description="Helical" evidence="6">
    <location>
        <begin position="291"/>
        <end position="309"/>
    </location>
</feature>
<keyword evidence="4 6" id="KW-0472">Membrane</keyword>
<sequence>MSLDGNRTLSPSSTRENHLSDDGLNVHTGVLKVEAVRRVYGRYSRLSLFIGLGLAAYIYSLDNQTTSSYLAFAASELRGHSVIGTIQTVQSIILACGKPVIAKLADINSRGMAYVVALFFHATGYIVIVSAQSIHAVAAGIILFSVGYTALDSGLQLLMQIIIANLTTLEWRGLINGLLALPFIMNAIIGPNIATAVLENLGWRWGYGMFIILVPACLCPLIITLLWTERKAKILGIAPASTSSKSLAERARAMAEELDLLGLMLITTSITLVLLPLTLTGTVKDRWANPTMIALVVVGCVLLPVCSIWDLRYAKYPVIPPRLFKNRSVIIVSLIGAFDFCSYFLTTVYLYSFVLVVRPWSLLYATYFSQAQAMALTLFAIMAGVIMKYTHRYKSLLIAGLCIRLRQVVSGVALMIHSRGANGSDAEIVWTQILQGLGGGFAASCSQVGAQASVYHVDLAMATAFILLVTEIGASIGASVAGAIWTNNMPKNLAKYLPNISEKERTALFSSITDVSKYPRGTYIREGVISAYSDVMRNLLLLATFLSIFPIFLSLFLPNWYLGDKQNAVDDDERDVVEDSFARSFSGRGRRRGEGGVEYSLLTEDDEQEEAATLTVDEPFGDDAGDGSRTEPLD</sequence>
<feature type="transmembrane region" description="Helical" evidence="6">
    <location>
        <begin position="459"/>
        <end position="485"/>
    </location>
</feature>
<dbReference type="Gene3D" id="1.20.1250.20">
    <property type="entry name" value="MFS general substrate transporter like domains"/>
    <property type="match status" value="1"/>
</dbReference>
<comment type="subcellular location">
    <subcellularLocation>
        <location evidence="1">Membrane</location>
        <topology evidence="1">Multi-pass membrane protein</topology>
    </subcellularLocation>
</comment>
<feature type="transmembrane region" description="Helical" evidence="6">
    <location>
        <begin position="137"/>
        <end position="162"/>
    </location>
</feature>